<gene>
    <name evidence="4" type="ORF">E6W39_36345</name>
</gene>
<keyword evidence="1 4" id="KW-0378">Hydrolase</keyword>
<dbReference type="Gene3D" id="3.30.70.360">
    <property type="match status" value="1"/>
</dbReference>
<dbReference type="PANTHER" id="PTHR11014">
    <property type="entry name" value="PEPTIDASE M20 FAMILY MEMBER"/>
    <property type="match status" value="1"/>
</dbReference>
<dbReference type="EMBL" id="VIGB01000003">
    <property type="protein sequence ID" value="TQF06670.1"/>
    <property type="molecule type" value="Genomic_DNA"/>
</dbReference>
<feature type="binding site" evidence="2">
    <location>
        <position position="102"/>
    </location>
    <ligand>
        <name>Mn(2+)</name>
        <dbReference type="ChEBI" id="CHEBI:29035"/>
        <label>2</label>
    </ligand>
</feature>
<keyword evidence="2" id="KW-0479">Metal-binding</keyword>
<reference evidence="4 5" key="1">
    <citation type="submission" date="2019-06" db="EMBL/GenBank/DDBJ databases">
        <title>Description of Kitasatospora acidophila sp. nov. isolated from pine grove soil, and reclassification of Streptomyces novaecaesareae to Kitasatospora novaeceasareae comb. nov.</title>
        <authorList>
            <person name="Kim M.J."/>
        </authorList>
    </citation>
    <scope>NUCLEOTIDE SEQUENCE [LARGE SCALE GENOMIC DNA]</scope>
    <source>
        <strain evidence="4 5">MMS16-CNU292</strain>
    </source>
</reference>
<feature type="binding site" evidence="2">
    <location>
        <position position="168"/>
    </location>
    <ligand>
        <name>Mn(2+)</name>
        <dbReference type="ChEBI" id="CHEBI:29035"/>
        <label>2</label>
    </ligand>
</feature>
<dbReference type="InterPro" id="IPR017439">
    <property type="entry name" value="Amidohydrolase"/>
</dbReference>
<dbReference type="PIRSF" id="PIRSF005962">
    <property type="entry name" value="Pept_M20D_amidohydro"/>
    <property type="match status" value="1"/>
</dbReference>
<comment type="caution">
    <text evidence="4">The sequence shown here is derived from an EMBL/GenBank/DDBJ whole genome shotgun (WGS) entry which is preliminary data.</text>
</comment>
<dbReference type="Gene3D" id="3.40.630.10">
    <property type="entry name" value="Zn peptidases"/>
    <property type="match status" value="1"/>
</dbReference>
<dbReference type="InterPro" id="IPR036264">
    <property type="entry name" value="Bact_exopeptidase_dim_dom"/>
</dbReference>
<keyword evidence="2" id="KW-0464">Manganese</keyword>
<dbReference type="NCBIfam" id="TIGR01891">
    <property type="entry name" value="amidohydrolases"/>
    <property type="match status" value="1"/>
</dbReference>
<dbReference type="RefSeq" id="WP_141637082.1">
    <property type="nucleotide sequence ID" value="NZ_VIGB01000003.1"/>
</dbReference>
<dbReference type="OrthoDB" id="9777385at2"/>
<dbReference type="GO" id="GO:0050118">
    <property type="term" value="F:N-acetyldiaminopimelate deacetylase activity"/>
    <property type="evidence" value="ECO:0007669"/>
    <property type="project" value="UniProtKB-ARBA"/>
</dbReference>
<evidence type="ECO:0000259" key="3">
    <source>
        <dbReference type="Pfam" id="PF07687"/>
    </source>
</evidence>
<dbReference type="SUPFAM" id="SSF53187">
    <property type="entry name" value="Zn-dependent exopeptidases"/>
    <property type="match status" value="1"/>
</dbReference>
<dbReference type="Pfam" id="PF07687">
    <property type="entry name" value="M20_dimer"/>
    <property type="match status" value="1"/>
</dbReference>
<dbReference type="GO" id="GO:0019877">
    <property type="term" value="P:diaminopimelate biosynthetic process"/>
    <property type="evidence" value="ECO:0007669"/>
    <property type="project" value="UniProtKB-ARBA"/>
</dbReference>
<sequence>MDLRESAAALQPDLIALRRDLHAVPELGLRLPRTQRLLLAALDGLPLEVTRGRELDSVTAVLRGAGDGPTVLLRADMDALPVPERPQPGGPVSSIPGRMHACGHDLHMAILVGAVRLLAERRAELPGDVVFMFQPAEETDGGAQLMIDEGVLTAAGEDRPVAAAYALHVFSSRLPGGQVAVLRGTAMAAADQLRVVVRGRGGHGSAPHAALDPLPAACEAVTALQTAVTRSFSIFDPVVVTVGTFHAGEVPNVIPDEARFTAIVRTFSPAARERAMAVLPPVVHGVAAAHGLTADVEYHQGYPVTANHPRHADRVAETVRTLLGDDRLTEVEHPQAGSEDFSYVLQQVPGAYFFLGALLPGRDLATAPYNHSPEAAFDESVLADGAALLAALALNPLT</sequence>
<comment type="cofactor">
    <cofactor evidence="2">
        <name>Mn(2+)</name>
        <dbReference type="ChEBI" id="CHEBI:29035"/>
    </cofactor>
    <text evidence="2">The Mn(2+) ion enhances activity.</text>
</comment>
<dbReference type="Pfam" id="PF01546">
    <property type="entry name" value="Peptidase_M20"/>
    <property type="match status" value="1"/>
</dbReference>
<evidence type="ECO:0000313" key="5">
    <source>
        <dbReference type="Proteomes" id="UP000319103"/>
    </source>
</evidence>
<feature type="binding site" evidence="2">
    <location>
        <position position="371"/>
    </location>
    <ligand>
        <name>Mn(2+)</name>
        <dbReference type="ChEBI" id="CHEBI:29035"/>
        <label>2</label>
    </ligand>
</feature>
<protein>
    <submittedName>
        <fullName evidence="4">Amidohydrolase</fullName>
    </submittedName>
</protein>
<evidence type="ECO:0000256" key="2">
    <source>
        <dbReference type="PIRSR" id="PIRSR005962-1"/>
    </source>
</evidence>
<dbReference type="InterPro" id="IPR011650">
    <property type="entry name" value="Peptidase_M20_dimer"/>
</dbReference>
<dbReference type="Proteomes" id="UP000319103">
    <property type="component" value="Unassembled WGS sequence"/>
</dbReference>
<dbReference type="CDD" id="cd03886">
    <property type="entry name" value="M20_Acy1"/>
    <property type="match status" value="1"/>
</dbReference>
<dbReference type="InterPro" id="IPR002933">
    <property type="entry name" value="Peptidase_M20"/>
</dbReference>
<keyword evidence="5" id="KW-1185">Reference proteome</keyword>
<dbReference type="PANTHER" id="PTHR11014:SF63">
    <property type="entry name" value="METALLOPEPTIDASE, PUTATIVE (AFU_ORTHOLOGUE AFUA_6G09600)-RELATED"/>
    <property type="match status" value="1"/>
</dbReference>
<dbReference type="SUPFAM" id="SSF55031">
    <property type="entry name" value="Bacterial exopeptidase dimerisation domain"/>
    <property type="match status" value="1"/>
</dbReference>
<organism evidence="4 5">
    <name type="scientific">Kitasatospora acidiphila</name>
    <dbReference type="NCBI Taxonomy" id="2567942"/>
    <lineage>
        <taxon>Bacteria</taxon>
        <taxon>Bacillati</taxon>
        <taxon>Actinomycetota</taxon>
        <taxon>Actinomycetes</taxon>
        <taxon>Kitasatosporales</taxon>
        <taxon>Streptomycetaceae</taxon>
        <taxon>Kitasatospora</taxon>
    </lineage>
</organism>
<feature type="binding site" evidence="2">
    <location>
        <position position="104"/>
    </location>
    <ligand>
        <name>Mn(2+)</name>
        <dbReference type="ChEBI" id="CHEBI:29035"/>
        <label>2</label>
    </ligand>
</feature>
<evidence type="ECO:0000313" key="4">
    <source>
        <dbReference type="EMBL" id="TQF06670.1"/>
    </source>
</evidence>
<proteinExistence type="predicted"/>
<accession>A0A540WCA0</accession>
<evidence type="ECO:0000256" key="1">
    <source>
        <dbReference type="ARBA" id="ARBA00022801"/>
    </source>
</evidence>
<feature type="domain" description="Peptidase M20 dimerisation" evidence="3">
    <location>
        <begin position="193"/>
        <end position="274"/>
    </location>
</feature>
<dbReference type="AlphaFoldDB" id="A0A540WCA0"/>
<dbReference type="FunFam" id="3.30.70.360:FF:000001">
    <property type="entry name" value="N-acetyldiaminopimelate deacetylase"/>
    <property type="match status" value="1"/>
</dbReference>
<feature type="binding site" evidence="2">
    <location>
        <position position="138"/>
    </location>
    <ligand>
        <name>Mn(2+)</name>
        <dbReference type="ChEBI" id="CHEBI:29035"/>
        <label>2</label>
    </ligand>
</feature>
<name>A0A540WCA0_9ACTN</name>
<dbReference type="GO" id="GO:0046872">
    <property type="term" value="F:metal ion binding"/>
    <property type="evidence" value="ECO:0007669"/>
    <property type="project" value="UniProtKB-KW"/>
</dbReference>